<dbReference type="RefSeq" id="WP_246358917.1">
    <property type="nucleotide sequence ID" value="NZ_JACHGR010000008.1"/>
</dbReference>
<dbReference type="InterPro" id="IPR036890">
    <property type="entry name" value="HATPase_C_sf"/>
</dbReference>
<dbReference type="CDD" id="cd00082">
    <property type="entry name" value="HisKA"/>
    <property type="match status" value="1"/>
</dbReference>
<dbReference type="CDD" id="cd06225">
    <property type="entry name" value="HAMP"/>
    <property type="match status" value="1"/>
</dbReference>
<keyword evidence="13" id="KW-0902">Two-component regulatory system</keyword>
<dbReference type="InterPro" id="IPR004358">
    <property type="entry name" value="Sig_transdc_His_kin-like_C"/>
</dbReference>
<keyword evidence="6" id="KW-0597">Phosphoprotein</keyword>
<dbReference type="PROSITE" id="PS50109">
    <property type="entry name" value="HIS_KIN"/>
    <property type="match status" value="1"/>
</dbReference>
<evidence type="ECO:0000256" key="6">
    <source>
        <dbReference type="ARBA" id="ARBA00022553"/>
    </source>
</evidence>
<dbReference type="InterPro" id="IPR005467">
    <property type="entry name" value="His_kinase_dom"/>
</dbReference>
<evidence type="ECO:0000313" key="18">
    <source>
        <dbReference type="Proteomes" id="UP000585721"/>
    </source>
</evidence>
<evidence type="ECO:0000313" key="17">
    <source>
        <dbReference type="EMBL" id="MBB6056625.1"/>
    </source>
</evidence>
<gene>
    <name evidence="17" type="ORF">HNR75_002563</name>
</gene>
<feature type="domain" description="Histidine kinase" evidence="15">
    <location>
        <begin position="290"/>
        <end position="490"/>
    </location>
</feature>
<keyword evidence="12" id="KW-1133">Transmembrane helix</keyword>
<keyword evidence="18" id="KW-1185">Reference proteome</keyword>
<accession>A0A841GMU0</accession>
<evidence type="ECO:0000256" key="12">
    <source>
        <dbReference type="ARBA" id="ARBA00022989"/>
    </source>
</evidence>
<dbReference type="Proteomes" id="UP000585721">
    <property type="component" value="Unassembled WGS sequence"/>
</dbReference>
<evidence type="ECO:0000256" key="13">
    <source>
        <dbReference type="ARBA" id="ARBA00023012"/>
    </source>
</evidence>
<comment type="subcellular location">
    <subcellularLocation>
        <location evidence="2">Cell inner membrane</location>
        <topology evidence="2">Multi-pass membrane protein</topology>
    </subcellularLocation>
</comment>
<evidence type="ECO:0000256" key="1">
    <source>
        <dbReference type="ARBA" id="ARBA00000085"/>
    </source>
</evidence>
<organism evidence="17 18">
    <name type="scientific">Tolumonas osonensis</name>
    <dbReference type="NCBI Taxonomy" id="675874"/>
    <lineage>
        <taxon>Bacteria</taxon>
        <taxon>Pseudomonadati</taxon>
        <taxon>Pseudomonadota</taxon>
        <taxon>Gammaproteobacteria</taxon>
        <taxon>Aeromonadales</taxon>
        <taxon>Aeromonadaceae</taxon>
        <taxon>Tolumonas</taxon>
    </lineage>
</organism>
<dbReference type="SUPFAM" id="SSF55874">
    <property type="entry name" value="ATPase domain of HSP90 chaperone/DNA topoisomerase II/histidine kinase"/>
    <property type="match status" value="1"/>
</dbReference>
<dbReference type="CDD" id="cd00075">
    <property type="entry name" value="HATPase"/>
    <property type="match status" value="1"/>
</dbReference>
<keyword evidence="8" id="KW-0812">Transmembrane</keyword>
<dbReference type="Pfam" id="PF00672">
    <property type="entry name" value="HAMP"/>
    <property type="match status" value="1"/>
</dbReference>
<evidence type="ECO:0000259" key="15">
    <source>
        <dbReference type="PROSITE" id="PS50109"/>
    </source>
</evidence>
<dbReference type="Gene3D" id="1.10.287.130">
    <property type="match status" value="1"/>
</dbReference>
<evidence type="ECO:0000256" key="14">
    <source>
        <dbReference type="ARBA" id="ARBA00023136"/>
    </source>
</evidence>
<keyword evidence="11" id="KW-0067">ATP-binding</keyword>
<keyword evidence="4" id="KW-1003">Cell membrane</keyword>
<dbReference type="InterPro" id="IPR036097">
    <property type="entry name" value="HisK_dim/P_sf"/>
</dbReference>
<reference evidence="17 18" key="1">
    <citation type="submission" date="2020-08" db="EMBL/GenBank/DDBJ databases">
        <title>Genomic Encyclopedia of Type Strains, Phase IV (KMG-IV): sequencing the most valuable type-strain genomes for metagenomic binning, comparative biology and taxonomic classification.</title>
        <authorList>
            <person name="Goeker M."/>
        </authorList>
    </citation>
    <scope>NUCLEOTIDE SEQUENCE [LARGE SCALE GENOMIC DNA]</scope>
    <source>
        <strain evidence="17 18">DSM 22975</strain>
    </source>
</reference>
<dbReference type="Pfam" id="PF02518">
    <property type="entry name" value="HATPase_c"/>
    <property type="match status" value="1"/>
</dbReference>
<keyword evidence="5" id="KW-0997">Cell inner membrane</keyword>
<dbReference type="GO" id="GO:0005886">
    <property type="term" value="C:plasma membrane"/>
    <property type="evidence" value="ECO:0007669"/>
    <property type="project" value="UniProtKB-SubCell"/>
</dbReference>
<dbReference type="Gene3D" id="3.30.565.10">
    <property type="entry name" value="Histidine kinase-like ATPase, C-terminal domain"/>
    <property type="match status" value="1"/>
</dbReference>
<keyword evidence="10 17" id="KW-0418">Kinase</keyword>
<evidence type="ECO:0000256" key="9">
    <source>
        <dbReference type="ARBA" id="ARBA00022741"/>
    </source>
</evidence>
<evidence type="ECO:0000256" key="4">
    <source>
        <dbReference type="ARBA" id="ARBA00022475"/>
    </source>
</evidence>
<sequence length="490" mass="55654">MKSNRLRRFFFLFYPRSLLSRMLLLLLLAIILAQSLISGIWMQQLEKREVDGMLAATRDLANSAAATVSFFTSLPLQYRPIALDQLRNMGGSRFFVSLNKQEIILNGIQDSPKKQLVLKEVNQTLLHKLGQSMLIKTDFSYPADLHVFNNETLLSDIPPSWSRYTLLMEPINPPILVTQIKLDNGEWLYLAALLPAPYMTLDENVVSPHQFRFIILLTIILFPFTFALVRWQTRPLRHLAAAAVSLGKDIDQPPLPEAGASEIVAVTRAINIMQQRIRRYIGDREKLFSSISHDLKTPITRLRLRVELLDDDTQIEKFSKDLDDLEMMVKGALQTVKDTHIHENIESIDINRLLADMAEDYNLLEPRVTIEGHCKHLYRGKPLALKRCIANLIDNAIKYGDQARVIVMDDLEKNSQTNMLYLYVIDEGPGLPEQQLEKVFEPYYRLAQDSSGNGLGLGIARSIARAHGGDLVLENRPHGGLQAILSLPRN</sequence>
<keyword evidence="7" id="KW-0808">Transferase</keyword>
<feature type="domain" description="HAMP" evidence="16">
    <location>
        <begin position="230"/>
        <end position="282"/>
    </location>
</feature>
<dbReference type="InterPro" id="IPR050980">
    <property type="entry name" value="2C_sensor_his_kinase"/>
</dbReference>
<dbReference type="EMBL" id="JACHGR010000008">
    <property type="protein sequence ID" value="MBB6056625.1"/>
    <property type="molecule type" value="Genomic_DNA"/>
</dbReference>
<dbReference type="SMART" id="SM00387">
    <property type="entry name" value="HATPase_c"/>
    <property type="match status" value="1"/>
</dbReference>
<dbReference type="AlphaFoldDB" id="A0A841GMU0"/>
<dbReference type="PRINTS" id="PR00344">
    <property type="entry name" value="BCTRLSENSOR"/>
</dbReference>
<proteinExistence type="predicted"/>
<dbReference type="Pfam" id="PF00512">
    <property type="entry name" value="HisKA"/>
    <property type="match status" value="1"/>
</dbReference>
<evidence type="ECO:0000256" key="5">
    <source>
        <dbReference type="ARBA" id="ARBA00022519"/>
    </source>
</evidence>
<dbReference type="InterPro" id="IPR003661">
    <property type="entry name" value="HisK_dim/P_dom"/>
</dbReference>
<dbReference type="PROSITE" id="PS50885">
    <property type="entry name" value="HAMP"/>
    <property type="match status" value="1"/>
</dbReference>
<dbReference type="InterPro" id="IPR003660">
    <property type="entry name" value="HAMP_dom"/>
</dbReference>
<comment type="caution">
    <text evidence="17">The sequence shown here is derived from an EMBL/GenBank/DDBJ whole genome shotgun (WGS) entry which is preliminary data.</text>
</comment>
<dbReference type="GO" id="GO:0005524">
    <property type="term" value="F:ATP binding"/>
    <property type="evidence" value="ECO:0007669"/>
    <property type="project" value="UniProtKB-KW"/>
</dbReference>
<keyword evidence="14" id="KW-0472">Membrane</keyword>
<dbReference type="SMART" id="SM00304">
    <property type="entry name" value="HAMP"/>
    <property type="match status" value="1"/>
</dbReference>
<evidence type="ECO:0000256" key="7">
    <source>
        <dbReference type="ARBA" id="ARBA00022679"/>
    </source>
</evidence>
<dbReference type="GO" id="GO:0000155">
    <property type="term" value="F:phosphorelay sensor kinase activity"/>
    <property type="evidence" value="ECO:0007669"/>
    <property type="project" value="InterPro"/>
</dbReference>
<evidence type="ECO:0000256" key="2">
    <source>
        <dbReference type="ARBA" id="ARBA00004429"/>
    </source>
</evidence>
<evidence type="ECO:0000256" key="11">
    <source>
        <dbReference type="ARBA" id="ARBA00022840"/>
    </source>
</evidence>
<evidence type="ECO:0000256" key="8">
    <source>
        <dbReference type="ARBA" id="ARBA00022692"/>
    </source>
</evidence>
<keyword evidence="9" id="KW-0547">Nucleotide-binding</keyword>
<evidence type="ECO:0000256" key="10">
    <source>
        <dbReference type="ARBA" id="ARBA00022777"/>
    </source>
</evidence>
<protein>
    <recommendedName>
        <fullName evidence="3">histidine kinase</fullName>
        <ecNumber evidence="3">2.7.13.3</ecNumber>
    </recommendedName>
</protein>
<evidence type="ECO:0000259" key="16">
    <source>
        <dbReference type="PROSITE" id="PS50885"/>
    </source>
</evidence>
<dbReference type="SUPFAM" id="SSF47384">
    <property type="entry name" value="Homodimeric domain of signal transducing histidine kinase"/>
    <property type="match status" value="1"/>
</dbReference>
<evidence type="ECO:0000256" key="3">
    <source>
        <dbReference type="ARBA" id="ARBA00012438"/>
    </source>
</evidence>
<dbReference type="SMART" id="SM00388">
    <property type="entry name" value="HisKA"/>
    <property type="match status" value="1"/>
</dbReference>
<dbReference type="InterPro" id="IPR003594">
    <property type="entry name" value="HATPase_dom"/>
</dbReference>
<dbReference type="EC" id="2.7.13.3" evidence="3"/>
<dbReference type="PANTHER" id="PTHR44936">
    <property type="entry name" value="SENSOR PROTEIN CREC"/>
    <property type="match status" value="1"/>
</dbReference>
<name>A0A841GMU0_9GAMM</name>
<dbReference type="PANTHER" id="PTHR44936:SF5">
    <property type="entry name" value="SENSOR HISTIDINE KINASE ENVZ"/>
    <property type="match status" value="1"/>
</dbReference>
<comment type="catalytic activity">
    <reaction evidence="1">
        <text>ATP + protein L-histidine = ADP + protein N-phospho-L-histidine.</text>
        <dbReference type="EC" id="2.7.13.3"/>
    </reaction>
</comment>